<feature type="region of interest" description="Disordered" evidence="1">
    <location>
        <begin position="193"/>
        <end position="229"/>
    </location>
</feature>
<evidence type="ECO:0000313" key="3">
    <source>
        <dbReference type="Proteomes" id="UP001189429"/>
    </source>
</evidence>
<reference evidence="2" key="1">
    <citation type="submission" date="2023-10" db="EMBL/GenBank/DDBJ databases">
        <authorList>
            <person name="Chen Y."/>
            <person name="Shah S."/>
            <person name="Dougan E. K."/>
            <person name="Thang M."/>
            <person name="Chan C."/>
        </authorList>
    </citation>
    <scope>NUCLEOTIDE SEQUENCE [LARGE SCALE GENOMIC DNA]</scope>
</reference>
<comment type="caution">
    <text evidence="2">The sequence shown here is derived from an EMBL/GenBank/DDBJ whole genome shotgun (WGS) entry which is preliminary data.</text>
</comment>
<keyword evidence="3" id="KW-1185">Reference proteome</keyword>
<evidence type="ECO:0000256" key="1">
    <source>
        <dbReference type="SAM" id="MobiDB-lite"/>
    </source>
</evidence>
<dbReference type="Proteomes" id="UP001189429">
    <property type="component" value="Unassembled WGS sequence"/>
</dbReference>
<proteinExistence type="predicted"/>
<dbReference type="EMBL" id="CAUYUJ010014726">
    <property type="protein sequence ID" value="CAK0845297.1"/>
    <property type="molecule type" value="Genomic_DNA"/>
</dbReference>
<gene>
    <name evidence="2" type="ORF">PCOR1329_LOCUS39124</name>
</gene>
<sequence length="763" mass="83292">MLKSSLSQAKLNLSQALSLDRGALLESVNDSYEHHALTKHVKTGTMRTDEAVLLWCRSDEAILRKAGSVRIDDAPRRTGRSRNKSSPRSPPANLGLEYTGQSMFSLSDTSLASPSKMTMSQQRFSKQVGWPEVQGKDADIEVEEIRLTRATEELFVAFRRLCSPENFGHSWTQANWAAVAQVLTRLSGRAHASGWLPRHSSSQPPSGWLEATADSLGTEEPGQAGPADAGEGLLQARVLRMACFLSQPQPQGPLRDLQGKLSEEVRALSGIALAQFRECGVALGRLMDAQEKDSREKLDCILADAYAGLARNLAVLRQRLGDEMHQALEATQAPLWSAAVAARSLPSDASVAARSPPAQEVASSPGPGFPLFAQGEQGEGDSFGPLHQNVLLSCLSSLAEVAPGQGGSWGKSEEDRRVEQVLQKVLNSSEGAPESSASGDPPPVARFNVEFTTAQLRRMQRAVRDRDPEVAGAQGLLQDTLDRYSELAKAMVAAYGDESVLRASPAEVAQHETLLGLVRELRELWRDAGALLEASRRADLLALERVRVRHRKVVLNAFRKGGDEAAAVVLARLALVDEMLEDPSERRFTKSVPLMMRKPYELVEGIVARLGAGGADAPARQPHRRRRWLRCPHCTTHVVVAGEVWCQLMHRFLYAEAAFDPLSVLGQEPLTQREFRILSVLLELQMSERTCNVVYESAVDLTREITGNAVPGQATVAGLQELVLRYGERGSGDLGIVVSAALSAAWVGVHAMHEDWRRLRSCR</sequence>
<organism evidence="2 3">
    <name type="scientific">Prorocentrum cordatum</name>
    <dbReference type="NCBI Taxonomy" id="2364126"/>
    <lineage>
        <taxon>Eukaryota</taxon>
        <taxon>Sar</taxon>
        <taxon>Alveolata</taxon>
        <taxon>Dinophyceae</taxon>
        <taxon>Prorocentrales</taxon>
        <taxon>Prorocentraceae</taxon>
        <taxon>Prorocentrum</taxon>
    </lineage>
</organism>
<accession>A0ABN9THI8</accession>
<feature type="region of interest" description="Disordered" evidence="1">
    <location>
        <begin position="71"/>
        <end position="94"/>
    </location>
</feature>
<name>A0ABN9THI8_9DINO</name>
<protein>
    <submittedName>
        <fullName evidence="2">Uncharacterized protein</fullName>
    </submittedName>
</protein>
<evidence type="ECO:0000313" key="2">
    <source>
        <dbReference type="EMBL" id="CAK0845297.1"/>
    </source>
</evidence>